<keyword evidence="3 4" id="KW-0862">Zinc</keyword>
<keyword evidence="8" id="KW-1185">Reference proteome</keyword>
<sequence>MSDRPWYQPVQKSYASALMASTAPSSPDIQESPRPKTPEDISPLASQATEPKQDDRLFAFQDKFGGEDGAISPSTAISSHAPDEGTSASSVPLWSPSWRRGAGSSISDTPTSQAYGSKRFFSAPMPTGMRDYSNNSPSTRRNPEKIYCDYWIQHGSCAFHPNCIYKHVMPKASILEELRGSDQIPDWYVRSTSQFFIRLQDKASKSLVDLRGQVENLSYAQEQRVREVAADIFCEILSGALDGVTDKIKAAIKG</sequence>
<protein>
    <recommendedName>
        <fullName evidence="6">C3H1-type domain-containing protein</fullName>
    </recommendedName>
</protein>
<dbReference type="OrthoDB" id="5355510at2759"/>
<comment type="caution">
    <text evidence="7">The sequence shown here is derived from an EMBL/GenBank/DDBJ whole genome shotgun (WGS) entry which is preliminary data.</text>
</comment>
<dbReference type="InterPro" id="IPR036855">
    <property type="entry name" value="Znf_CCCH_sf"/>
</dbReference>
<keyword evidence="1 4" id="KW-0479">Metal-binding</keyword>
<feature type="zinc finger region" description="C3H1-type" evidence="4">
    <location>
        <begin position="142"/>
        <end position="170"/>
    </location>
</feature>
<dbReference type="GO" id="GO:0008270">
    <property type="term" value="F:zinc ion binding"/>
    <property type="evidence" value="ECO:0007669"/>
    <property type="project" value="UniProtKB-KW"/>
</dbReference>
<dbReference type="PROSITE" id="PS50103">
    <property type="entry name" value="ZF_C3H1"/>
    <property type="match status" value="1"/>
</dbReference>
<dbReference type="Proteomes" id="UP000800235">
    <property type="component" value="Unassembled WGS sequence"/>
</dbReference>
<evidence type="ECO:0000256" key="5">
    <source>
        <dbReference type="SAM" id="MobiDB-lite"/>
    </source>
</evidence>
<evidence type="ECO:0000256" key="4">
    <source>
        <dbReference type="PROSITE-ProRule" id="PRU00723"/>
    </source>
</evidence>
<name>A0A9P4U0E0_9PEZI</name>
<gene>
    <name evidence="7" type="ORF">EJ08DRAFT_108512</name>
</gene>
<dbReference type="SUPFAM" id="SSF90229">
    <property type="entry name" value="CCCH zinc finger"/>
    <property type="match status" value="1"/>
</dbReference>
<keyword evidence="2 4" id="KW-0863">Zinc-finger</keyword>
<dbReference type="InterPro" id="IPR000571">
    <property type="entry name" value="Znf_CCCH"/>
</dbReference>
<evidence type="ECO:0000256" key="3">
    <source>
        <dbReference type="ARBA" id="ARBA00022833"/>
    </source>
</evidence>
<evidence type="ECO:0000313" key="8">
    <source>
        <dbReference type="Proteomes" id="UP000800235"/>
    </source>
</evidence>
<evidence type="ECO:0000256" key="1">
    <source>
        <dbReference type="ARBA" id="ARBA00022723"/>
    </source>
</evidence>
<evidence type="ECO:0000259" key="6">
    <source>
        <dbReference type="PROSITE" id="PS50103"/>
    </source>
</evidence>
<proteinExistence type="predicted"/>
<accession>A0A9P4U0E0</accession>
<dbReference type="AlphaFoldDB" id="A0A9P4U0E0"/>
<reference evidence="7" key="1">
    <citation type="journal article" date="2020" name="Stud. Mycol.">
        <title>101 Dothideomycetes genomes: a test case for predicting lifestyles and emergence of pathogens.</title>
        <authorList>
            <person name="Haridas S."/>
            <person name="Albert R."/>
            <person name="Binder M."/>
            <person name="Bloem J."/>
            <person name="Labutti K."/>
            <person name="Salamov A."/>
            <person name="Andreopoulos B."/>
            <person name="Baker S."/>
            <person name="Barry K."/>
            <person name="Bills G."/>
            <person name="Bluhm B."/>
            <person name="Cannon C."/>
            <person name="Castanera R."/>
            <person name="Culley D."/>
            <person name="Daum C."/>
            <person name="Ezra D."/>
            <person name="Gonzalez J."/>
            <person name="Henrissat B."/>
            <person name="Kuo A."/>
            <person name="Liang C."/>
            <person name="Lipzen A."/>
            <person name="Lutzoni F."/>
            <person name="Magnuson J."/>
            <person name="Mondo S."/>
            <person name="Nolan M."/>
            <person name="Ohm R."/>
            <person name="Pangilinan J."/>
            <person name="Park H.-J."/>
            <person name="Ramirez L."/>
            <person name="Alfaro M."/>
            <person name="Sun H."/>
            <person name="Tritt A."/>
            <person name="Yoshinaga Y."/>
            <person name="Zwiers L.-H."/>
            <person name="Turgeon B."/>
            <person name="Goodwin S."/>
            <person name="Spatafora J."/>
            <person name="Crous P."/>
            <person name="Grigoriev I."/>
        </authorList>
    </citation>
    <scope>NUCLEOTIDE SEQUENCE</scope>
    <source>
        <strain evidence="7">CBS 130266</strain>
    </source>
</reference>
<dbReference type="EMBL" id="MU007024">
    <property type="protein sequence ID" value="KAF2432680.1"/>
    <property type="molecule type" value="Genomic_DNA"/>
</dbReference>
<feature type="domain" description="C3H1-type" evidence="6">
    <location>
        <begin position="142"/>
        <end position="170"/>
    </location>
</feature>
<organism evidence="7 8">
    <name type="scientific">Tothia fuscella</name>
    <dbReference type="NCBI Taxonomy" id="1048955"/>
    <lineage>
        <taxon>Eukaryota</taxon>
        <taxon>Fungi</taxon>
        <taxon>Dikarya</taxon>
        <taxon>Ascomycota</taxon>
        <taxon>Pezizomycotina</taxon>
        <taxon>Dothideomycetes</taxon>
        <taxon>Pleosporomycetidae</taxon>
        <taxon>Venturiales</taxon>
        <taxon>Cylindrosympodiaceae</taxon>
        <taxon>Tothia</taxon>
    </lineage>
</organism>
<evidence type="ECO:0000313" key="7">
    <source>
        <dbReference type="EMBL" id="KAF2432680.1"/>
    </source>
</evidence>
<feature type="region of interest" description="Disordered" evidence="5">
    <location>
        <begin position="17"/>
        <end position="94"/>
    </location>
</feature>
<evidence type="ECO:0000256" key="2">
    <source>
        <dbReference type="ARBA" id="ARBA00022771"/>
    </source>
</evidence>